<evidence type="ECO:0000313" key="1">
    <source>
        <dbReference type="EMBL" id="QWM89967.1"/>
    </source>
</evidence>
<sequence>MASINQIVSEIAHAVHQSNNHVTRMTIRSAVIHTFNEQVRQSYERHGAIDKILMQRYRISIIDVPDGDIFQSLVTIKCKVKRSAQRVPRPVRLENNLPFLSVRTVGFDNLAIPFIKESSSKFYAELPGMCKLPTYDYINGYLYINSQGNPLINSLGAIVIESPFEIPTEIPIETHKGIIDNSGDDNEFVIPEDMVERIKDVIYRRNLLNVERITNEVPVKDNINQNPDIEV</sequence>
<dbReference type="RefSeq" id="YP_010359539.1">
    <property type="nucleotide sequence ID" value="NC_062774.1"/>
</dbReference>
<protein>
    <submittedName>
        <fullName evidence="1">Uncharacterized protein</fullName>
    </submittedName>
</protein>
<dbReference type="Proteomes" id="UP000827440">
    <property type="component" value="Segment"/>
</dbReference>
<dbReference type="GeneID" id="75691071"/>
<reference evidence="1 2" key="1">
    <citation type="submission" date="2021-04" db="EMBL/GenBank/DDBJ databases">
        <authorList>
            <person name="Shkoporov A.N."/>
            <person name="Stockdale S.R."/>
            <person name="Guerin E."/>
            <person name="Ross R.P."/>
            <person name="Hill C."/>
        </authorList>
    </citation>
    <scope>NUCLEOTIDE SEQUENCE [LARGE SCALE GENOMIC DNA]</scope>
    <source>
        <strain evidence="2">cr54_1</strain>
    </source>
</reference>
<gene>
    <name evidence="1" type="primary">gp_20512</name>
</gene>
<evidence type="ECO:0000313" key="2">
    <source>
        <dbReference type="Proteomes" id="UP000827440"/>
    </source>
</evidence>
<keyword evidence="2" id="KW-1185">Reference proteome</keyword>
<organism evidence="1 2">
    <name type="scientific">uncultured phage cr54_1</name>
    <dbReference type="NCBI Taxonomy" id="2986398"/>
    <lineage>
        <taxon>Viruses</taxon>
        <taxon>Duplodnaviria</taxon>
        <taxon>Heunggongvirae</taxon>
        <taxon>Uroviricota</taxon>
        <taxon>Caudoviricetes</taxon>
        <taxon>Crassvirales</taxon>
        <taxon>Intestiviridae</taxon>
        <taxon>Churivirinae</taxon>
        <taxon>Jahgtovirus</taxon>
        <taxon>Jahgtovirus intestinalis</taxon>
    </lineage>
</organism>
<dbReference type="EMBL" id="MZ130484">
    <property type="protein sequence ID" value="QWM89967.1"/>
    <property type="molecule type" value="Genomic_DNA"/>
</dbReference>
<accession>A0AAE7V4A5</accession>
<dbReference type="Pfam" id="PF25702">
    <property type="entry name" value="CrAss_Ring_2"/>
    <property type="match status" value="1"/>
</dbReference>
<proteinExistence type="predicted"/>
<dbReference type="KEGG" id="vg:75691071"/>
<name>A0AAE7V4A5_9CAUD</name>
<dbReference type="InterPro" id="IPR057878">
    <property type="entry name" value="CrAss_Ring_2"/>
</dbReference>